<dbReference type="EMBL" id="BTSY01000007">
    <property type="protein sequence ID" value="GMT36267.1"/>
    <property type="molecule type" value="Genomic_DNA"/>
</dbReference>
<feature type="non-terminal residue" evidence="2">
    <location>
        <position position="279"/>
    </location>
</feature>
<evidence type="ECO:0000313" key="2">
    <source>
        <dbReference type="EMBL" id="GMT36267.1"/>
    </source>
</evidence>
<reference evidence="2" key="1">
    <citation type="submission" date="2023-10" db="EMBL/GenBank/DDBJ databases">
        <title>Genome assembly of Pristionchus species.</title>
        <authorList>
            <person name="Yoshida K."/>
            <person name="Sommer R.J."/>
        </authorList>
    </citation>
    <scope>NUCLEOTIDE SEQUENCE</scope>
    <source>
        <strain evidence="2">RS5133</strain>
    </source>
</reference>
<dbReference type="Proteomes" id="UP001432322">
    <property type="component" value="Unassembled WGS sequence"/>
</dbReference>
<keyword evidence="1" id="KW-0812">Transmembrane</keyword>
<feature type="transmembrane region" description="Helical" evidence="1">
    <location>
        <begin position="183"/>
        <end position="201"/>
    </location>
</feature>
<accession>A0AAV5X2A8</accession>
<keyword evidence="1" id="KW-0472">Membrane</keyword>
<feature type="transmembrane region" description="Helical" evidence="1">
    <location>
        <begin position="250"/>
        <end position="272"/>
    </location>
</feature>
<comment type="caution">
    <text evidence="2">The sequence shown here is derived from an EMBL/GenBank/DDBJ whole genome shotgun (WGS) entry which is preliminary data.</text>
</comment>
<sequence length="279" mass="32781">QIELLERLDLFNTAILIASGTVTFPPAIFVYIRILTLQEFKVQYITRLFVLNGMANFLIYVDNLAQKHFVDWPSTYFIYEWIRETPFPLFFRFLQDFSYCLMWQSTFYILLNRYLTLRVSGMMKRNERRFFLIATISSILIATIVAFPLFFSGFTYQEIIIDDGQIAHVSEYAEDHYLQIPGAYHKTFVSFATFVVSILLISKCKAVRDDIGSSNVKVKAEHGEITFINEKLIYLYRIYHYTLVQYTRNLYVGCFIPFFLALSTTAPFWVLMGFAHSLR</sequence>
<feature type="non-terminal residue" evidence="2">
    <location>
        <position position="1"/>
    </location>
</feature>
<feature type="transmembrane region" description="Helical" evidence="1">
    <location>
        <begin position="130"/>
        <end position="151"/>
    </location>
</feature>
<evidence type="ECO:0008006" key="4">
    <source>
        <dbReference type="Google" id="ProtNLM"/>
    </source>
</evidence>
<feature type="transmembrane region" description="Helical" evidence="1">
    <location>
        <begin position="44"/>
        <end position="61"/>
    </location>
</feature>
<keyword evidence="1" id="KW-1133">Transmembrane helix</keyword>
<dbReference type="AlphaFoldDB" id="A0AAV5X2A8"/>
<evidence type="ECO:0000313" key="3">
    <source>
        <dbReference type="Proteomes" id="UP001432322"/>
    </source>
</evidence>
<gene>
    <name evidence="2" type="ORF">PFISCL1PPCAC_27564</name>
</gene>
<proteinExistence type="predicted"/>
<feature type="transmembrane region" description="Helical" evidence="1">
    <location>
        <begin position="14"/>
        <end position="32"/>
    </location>
</feature>
<evidence type="ECO:0000256" key="1">
    <source>
        <dbReference type="SAM" id="Phobius"/>
    </source>
</evidence>
<keyword evidence="3" id="KW-1185">Reference proteome</keyword>
<organism evidence="2 3">
    <name type="scientific">Pristionchus fissidentatus</name>
    <dbReference type="NCBI Taxonomy" id="1538716"/>
    <lineage>
        <taxon>Eukaryota</taxon>
        <taxon>Metazoa</taxon>
        <taxon>Ecdysozoa</taxon>
        <taxon>Nematoda</taxon>
        <taxon>Chromadorea</taxon>
        <taxon>Rhabditida</taxon>
        <taxon>Rhabditina</taxon>
        <taxon>Diplogasteromorpha</taxon>
        <taxon>Diplogasteroidea</taxon>
        <taxon>Neodiplogasteridae</taxon>
        <taxon>Pristionchus</taxon>
    </lineage>
</organism>
<name>A0AAV5X2A8_9BILA</name>
<protein>
    <recommendedName>
        <fullName evidence="4">Serpentine receptor class gamma</fullName>
    </recommendedName>
</protein>